<dbReference type="InterPro" id="IPR020841">
    <property type="entry name" value="PKS_Beta-ketoAc_synthase_dom"/>
</dbReference>
<dbReference type="GO" id="GO:0009403">
    <property type="term" value="P:toxin biosynthetic process"/>
    <property type="evidence" value="ECO:0007669"/>
    <property type="project" value="UniProtKB-ARBA"/>
</dbReference>
<dbReference type="SUPFAM" id="SSF51735">
    <property type="entry name" value="NAD(P)-binding Rossmann-fold domains"/>
    <property type="match status" value="3"/>
</dbReference>
<dbReference type="InterPro" id="IPR020845">
    <property type="entry name" value="AMP-binding_CS"/>
</dbReference>
<feature type="compositionally biased region" description="Low complexity" evidence="12">
    <location>
        <begin position="2522"/>
        <end position="2537"/>
    </location>
</feature>
<comment type="caution">
    <text evidence="16">The sequence shown here is derived from an EMBL/GenBank/DDBJ whole genome shotgun (WGS) entry which is preliminary data.</text>
</comment>
<dbReference type="SUPFAM" id="SSF53335">
    <property type="entry name" value="S-adenosyl-L-methionine-dependent methyltransferases"/>
    <property type="match status" value="1"/>
</dbReference>
<dbReference type="InterPro" id="IPR049900">
    <property type="entry name" value="PKS_mFAS_DH"/>
</dbReference>
<evidence type="ECO:0000256" key="7">
    <source>
        <dbReference type="ARBA" id="ARBA00023002"/>
    </source>
</evidence>
<dbReference type="InterPro" id="IPR042099">
    <property type="entry name" value="ANL_N_sf"/>
</dbReference>
<dbReference type="InterPro" id="IPR014031">
    <property type="entry name" value="Ketoacyl_synth_C"/>
</dbReference>
<dbReference type="InterPro" id="IPR045851">
    <property type="entry name" value="AMP-bd_C_sf"/>
</dbReference>
<feature type="region of interest" description="C-terminal hotdog fold" evidence="11">
    <location>
        <begin position="1096"/>
        <end position="1250"/>
    </location>
</feature>
<dbReference type="Pfam" id="PF08659">
    <property type="entry name" value="KR"/>
    <property type="match status" value="1"/>
</dbReference>
<keyword evidence="4" id="KW-0489">Methyltransferase</keyword>
<dbReference type="PANTHER" id="PTHR43775:SF20">
    <property type="entry name" value="HYBRID PKS-NRPS SYNTHETASE APDA"/>
    <property type="match status" value="1"/>
</dbReference>
<dbReference type="CDD" id="cd19532">
    <property type="entry name" value="C_PKS-NRPS"/>
    <property type="match status" value="1"/>
</dbReference>
<dbReference type="Gene3D" id="3.40.50.720">
    <property type="entry name" value="NAD(P)-binding Rossmann-like Domain"/>
    <property type="match status" value="3"/>
</dbReference>
<dbReference type="InterPro" id="IPR016039">
    <property type="entry name" value="Thiolase-like"/>
</dbReference>
<dbReference type="GO" id="GO:0004315">
    <property type="term" value="F:3-oxoacyl-[acyl-carrier-protein] synthase activity"/>
    <property type="evidence" value="ECO:0007669"/>
    <property type="project" value="InterPro"/>
</dbReference>
<dbReference type="RefSeq" id="XP_018142849.1">
    <property type="nucleotide sequence ID" value="XM_018289160.1"/>
</dbReference>
<dbReference type="InterPro" id="IPR036291">
    <property type="entry name" value="NAD(P)-bd_dom_sf"/>
</dbReference>
<dbReference type="InterPro" id="IPR056501">
    <property type="entry name" value="NAD-bd_HRPKS_sdrA"/>
</dbReference>
<evidence type="ECO:0000256" key="2">
    <source>
        <dbReference type="ARBA" id="ARBA00022553"/>
    </source>
</evidence>
<dbReference type="InterPro" id="IPR020807">
    <property type="entry name" value="PKS_DH"/>
</dbReference>
<evidence type="ECO:0000256" key="8">
    <source>
        <dbReference type="ARBA" id="ARBA00023268"/>
    </source>
</evidence>
<evidence type="ECO:0000256" key="12">
    <source>
        <dbReference type="SAM" id="MobiDB-lite"/>
    </source>
</evidence>
<dbReference type="PROSITE" id="PS00606">
    <property type="entry name" value="KS3_1"/>
    <property type="match status" value="1"/>
</dbReference>
<feature type="region of interest" description="Disordered" evidence="12">
    <location>
        <begin position="2522"/>
        <end position="2542"/>
    </location>
</feature>
<dbReference type="Pfam" id="PF02801">
    <property type="entry name" value="Ketoacyl-synt_C"/>
    <property type="match status" value="1"/>
</dbReference>
<reference evidence="16 17" key="1">
    <citation type="journal article" date="2016" name="PLoS Pathog.">
        <title>Biosynthesis of antibiotic leucinostatins in bio-control fungus Purpureocillium lilacinum and their inhibition on phytophthora revealed by genome mining.</title>
        <authorList>
            <person name="Wang G."/>
            <person name="Liu Z."/>
            <person name="Lin R."/>
            <person name="Li E."/>
            <person name="Mao Z."/>
            <person name="Ling J."/>
            <person name="Yang Y."/>
            <person name="Yin W.B."/>
            <person name="Xie B."/>
        </authorList>
    </citation>
    <scope>NUCLEOTIDE SEQUENCE [LARGE SCALE GENOMIC DNA]</scope>
    <source>
        <strain evidence="16">170</strain>
    </source>
</reference>
<feature type="domain" description="PKS/mFAS DH" evidence="15">
    <location>
        <begin position="945"/>
        <end position="1250"/>
    </location>
</feature>
<evidence type="ECO:0000313" key="17">
    <source>
        <dbReference type="Proteomes" id="UP000078397"/>
    </source>
</evidence>
<dbReference type="OrthoDB" id="329835at2759"/>
<dbReference type="SUPFAM" id="SSF52151">
    <property type="entry name" value="FabD/lysophospholipase-like"/>
    <property type="match status" value="1"/>
</dbReference>
<dbReference type="SUPFAM" id="SSF56801">
    <property type="entry name" value="Acetyl-CoA synthetase-like"/>
    <property type="match status" value="1"/>
</dbReference>
<dbReference type="CDD" id="cd05930">
    <property type="entry name" value="A_NRPS"/>
    <property type="match status" value="1"/>
</dbReference>
<dbReference type="EMBL" id="LSBJ02000005">
    <property type="protein sequence ID" value="OAQ65535.1"/>
    <property type="molecule type" value="Genomic_DNA"/>
</dbReference>
<evidence type="ECO:0000256" key="3">
    <source>
        <dbReference type="ARBA" id="ARBA00022598"/>
    </source>
</evidence>
<dbReference type="SUPFAM" id="SSF55048">
    <property type="entry name" value="Probable ACP-binding domain of malonyl-CoA ACP transacylase"/>
    <property type="match status" value="1"/>
</dbReference>
<dbReference type="Pfam" id="PF16197">
    <property type="entry name" value="KAsynt_C_assoc"/>
    <property type="match status" value="1"/>
</dbReference>
<keyword evidence="8" id="KW-0511">Multifunctional enzyme</keyword>
<dbReference type="SMART" id="SM00826">
    <property type="entry name" value="PKS_DH"/>
    <property type="match status" value="1"/>
</dbReference>
<protein>
    <submittedName>
        <fullName evidence="16">Hybrid NRPS/PKS enzyme</fullName>
    </submittedName>
</protein>
<dbReference type="InterPro" id="IPR013120">
    <property type="entry name" value="FAR_NAD-bd"/>
</dbReference>
<keyword evidence="3" id="KW-0436">Ligase</keyword>
<dbReference type="Pfam" id="PF00668">
    <property type="entry name" value="Condensation"/>
    <property type="match status" value="1"/>
</dbReference>
<dbReference type="InterPro" id="IPR036736">
    <property type="entry name" value="ACP-like_sf"/>
</dbReference>
<feature type="active site" description="Proton donor; for dehydratase activity" evidence="11">
    <location>
        <position position="1156"/>
    </location>
</feature>
<comment type="similarity">
    <text evidence="9">In the C-terminal section; belongs to the NRP synthetase family.</text>
</comment>
<dbReference type="Pfam" id="PF00501">
    <property type="entry name" value="AMP-binding"/>
    <property type="match status" value="1"/>
</dbReference>
<dbReference type="Pfam" id="PF23114">
    <property type="entry name" value="NAD-bd_HRPKS_sdrA"/>
    <property type="match status" value="1"/>
</dbReference>
<dbReference type="PROSITE" id="PS00455">
    <property type="entry name" value="AMP_BINDING"/>
    <property type="match status" value="1"/>
</dbReference>
<dbReference type="InterPro" id="IPR014030">
    <property type="entry name" value="Ketoacyl_synth_N"/>
</dbReference>
<dbReference type="GO" id="GO:0016874">
    <property type="term" value="F:ligase activity"/>
    <property type="evidence" value="ECO:0007669"/>
    <property type="project" value="UniProtKB-KW"/>
</dbReference>
<dbReference type="Gene3D" id="3.30.559.10">
    <property type="entry name" value="Chloramphenicol acetyltransferase-like domain"/>
    <property type="match status" value="1"/>
</dbReference>
<keyword evidence="2" id="KW-0597">Phosphoprotein</keyword>
<dbReference type="Pfam" id="PF14765">
    <property type="entry name" value="PS-DH"/>
    <property type="match status" value="1"/>
</dbReference>
<dbReference type="GO" id="GO:0004312">
    <property type="term" value="F:fatty acid synthase activity"/>
    <property type="evidence" value="ECO:0007669"/>
    <property type="project" value="TreeGrafter"/>
</dbReference>
<dbReference type="InterPro" id="IPR049552">
    <property type="entry name" value="PKS_DH_N"/>
</dbReference>
<dbReference type="InterPro" id="IPR006162">
    <property type="entry name" value="Ppantetheine_attach_site"/>
</dbReference>
<evidence type="ECO:0000259" key="14">
    <source>
        <dbReference type="PROSITE" id="PS52004"/>
    </source>
</evidence>
<accession>A0A179FIR9</accession>
<feature type="domain" description="Carrier" evidence="13">
    <location>
        <begin position="2405"/>
        <end position="2484"/>
    </location>
</feature>
<dbReference type="PROSITE" id="PS52004">
    <property type="entry name" value="KS3_2"/>
    <property type="match status" value="1"/>
</dbReference>
<proteinExistence type="inferred from homology"/>
<gene>
    <name evidence="16" type="ORF">VFPPC_10857</name>
</gene>
<keyword evidence="7" id="KW-0560">Oxidoreductase</keyword>
<feature type="region of interest" description="Disordered" evidence="12">
    <location>
        <begin position="3819"/>
        <end position="3841"/>
    </location>
</feature>
<dbReference type="InterPro" id="IPR016035">
    <property type="entry name" value="Acyl_Trfase/lysoPLipase"/>
</dbReference>
<dbReference type="SMART" id="SM00827">
    <property type="entry name" value="PKS_AT"/>
    <property type="match status" value="1"/>
</dbReference>
<dbReference type="GO" id="GO:0031177">
    <property type="term" value="F:phosphopantetheine binding"/>
    <property type="evidence" value="ECO:0007669"/>
    <property type="project" value="InterPro"/>
</dbReference>
<dbReference type="InterPro" id="IPR042104">
    <property type="entry name" value="PKS_dehydratase_sf"/>
</dbReference>
<dbReference type="InterPro" id="IPR001227">
    <property type="entry name" value="Ac_transferase_dom_sf"/>
</dbReference>
<dbReference type="InterPro" id="IPR032821">
    <property type="entry name" value="PKS_assoc"/>
</dbReference>
<dbReference type="Proteomes" id="UP000078397">
    <property type="component" value="Unassembled WGS sequence"/>
</dbReference>
<dbReference type="Pfam" id="PF00550">
    <property type="entry name" value="PP-binding"/>
    <property type="match status" value="2"/>
</dbReference>
<keyword evidence="5" id="KW-0808">Transferase</keyword>
<dbReference type="InterPro" id="IPR001242">
    <property type="entry name" value="Condensation_dom"/>
</dbReference>
<dbReference type="GO" id="GO:0006633">
    <property type="term" value="P:fatty acid biosynthetic process"/>
    <property type="evidence" value="ECO:0007669"/>
    <property type="project" value="InterPro"/>
</dbReference>
<dbReference type="InterPro" id="IPR050091">
    <property type="entry name" value="PKS_NRPS_Biosynth_Enz"/>
</dbReference>
<dbReference type="Pfam" id="PF07993">
    <property type="entry name" value="NAD_binding_4"/>
    <property type="match status" value="1"/>
</dbReference>
<dbReference type="Gene3D" id="3.40.366.10">
    <property type="entry name" value="Malonyl-Coenzyme A Acyl Carrier Protein, domain 2"/>
    <property type="match status" value="1"/>
</dbReference>
<dbReference type="PANTHER" id="PTHR43775">
    <property type="entry name" value="FATTY ACID SYNTHASE"/>
    <property type="match status" value="1"/>
</dbReference>
<evidence type="ECO:0000256" key="5">
    <source>
        <dbReference type="ARBA" id="ARBA00022679"/>
    </source>
</evidence>
<dbReference type="GO" id="GO:0016491">
    <property type="term" value="F:oxidoreductase activity"/>
    <property type="evidence" value="ECO:0007669"/>
    <property type="project" value="UniProtKB-KW"/>
</dbReference>
<dbReference type="InterPro" id="IPR057326">
    <property type="entry name" value="KR_dom"/>
</dbReference>
<dbReference type="SMART" id="SM00823">
    <property type="entry name" value="PKS_PP"/>
    <property type="match status" value="1"/>
</dbReference>
<feature type="active site" description="Proton acceptor; for dehydratase activity" evidence="11">
    <location>
        <position position="978"/>
    </location>
</feature>
<dbReference type="InterPro" id="IPR000873">
    <property type="entry name" value="AMP-dep_synth/lig_dom"/>
</dbReference>
<dbReference type="Pfam" id="PF00109">
    <property type="entry name" value="ketoacyl-synt"/>
    <property type="match status" value="1"/>
</dbReference>
<feature type="compositionally biased region" description="Polar residues" evidence="12">
    <location>
        <begin position="3819"/>
        <end position="3831"/>
    </location>
</feature>
<dbReference type="Gene3D" id="1.10.1200.10">
    <property type="entry name" value="ACP-like"/>
    <property type="match status" value="2"/>
</dbReference>
<dbReference type="InterPro" id="IPR049551">
    <property type="entry name" value="PKS_DH_C"/>
</dbReference>
<evidence type="ECO:0000256" key="9">
    <source>
        <dbReference type="ARBA" id="ARBA00029443"/>
    </source>
</evidence>
<dbReference type="InterPro" id="IPR013968">
    <property type="entry name" value="PKS_KR"/>
</dbReference>
<dbReference type="SMART" id="SM00822">
    <property type="entry name" value="PKS_KR"/>
    <property type="match status" value="1"/>
</dbReference>
<dbReference type="SUPFAM" id="SSF52777">
    <property type="entry name" value="CoA-dependent acyltransferases"/>
    <property type="match status" value="2"/>
</dbReference>
<dbReference type="GO" id="GO:0030639">
    <property type="term" value="P:polyketide biosynthetic process"/>
    <property type="evidence" value="ECO:0007669"/>
    <property type="project" value="UniProtKB-ARBA"/>
</dbReference>
<evidence type="ECO:0000256" key="6">
    <source>
        <dbReference type="ARBA" id="ARBA00022737"/>
    </source>
</evidence>
<keyword evidence="1" id="KW-0596">Phosphopantetheine</keyword>
<evidence type="ECO:0000256" key="11">
    <source>
        <dbReference type="PROSITE-ProRule" id="PRU01363"/>
    </source>
</evidence>
<sequence>MKDTHEQEPIAVIGMACRFPGGSDTPSKLWDLLKAPRDLSKRVPTDRFDSSGYYHANGSHHGATDCRDAYFLEEDVTKFDNAFFNIQPGEAEALDPQQRLLMETVYESLTTAGQTIEDLRGSQTAVYVGLMCDDWAQMTGRDWDLVPTYTATGTSRAVHSNRISYFFDWHGPSMTIDTACSSSLVAVHQGVAALRSGQSPIAIAAGANLILAPVLKSTDCVIGMWIAESNLHMLSPTGTSKMWDAAADGYARGEGIAAVVLKTLSAAIRDGDNIDCIIRETGVNQDGRTAGLTMPSNLAQSDLIRDTYRRAGLDINNAKDRPQFFHAHGTGTPAGDPQEAEAISRAFFESGDIKDTLYVGSIKTVIGHTEGTAGLASLIGTSLAMKHGTIPANLHFNKLSDRVAPFCTHLQVPATSMPWPVTVPGQPRRASINSFGFGGTNAHAIIEGYELPPTQQYMAKAKSFTPLTISATTPSALRSMLSDLQGYLANNEGANIRDLSHTLQDRRSTFAFRKTIASSTPADAINRIESVLASPPGEDGLNLRYSDIAKPRILGVFTGQGAQWPRMGARLIEESPFAARRLKELDQALSTLPEDDRPSWKLTDELLAEASASRLSQAAISQPLCTAVQIVLVDLMKAADIQLGAVVGHSSGEIGAAYASGFLSATDAIRIAYYRGVYAKLARSPIDENIKGAMMAAGISFEDALELCELDDFDGRIQIAARNSSTSVTLSGDEDAINEAVEILKDEGRFARKLQVDTAYHSHHMQACAAPYHEALTRCNITVRDGNSTTWFSSVVTGQVMTRDLIQEQYWVENMTGAVLFAPAVVAAVEAGPFDIAIEFGPHPALKGPCLDTIEQVSGHKIPYTGTLTRQKNDVDELSSALGFAWAELGSGSVNFNEFESLISGSSIQRKMLADLPTYPFDHSRSFYTLTRLSGSHRNTHTPLHPLLGRRCVETESDDEISWRNVLRSTENSWLQGHALQGQVVFPAMGYIAMAVEAAASLAGPERRLGLISLEDVLIGRAMAFGDESVGMEARIAVKIVSFTDDILHGKITCHSGLPYDNSTPLALNFSANVIVSFHEPEKTTLPAVRVDEINLANTDPQRLYSQFNKLGYNYSPPFTGVQVIQRKKGFATGEIEDISGDKWEDQLIVHPGLLDSALQTAFAAYSHPHDERFWTLHVPTAIRSVTINPYFTDRGAGRYKQFQYQSVSRDELESPVVADIDIFAGQGESHAFVQFESVKVQPFAAASVRDDALIFSRFAYELAEPDAKVAVEGGVSQHPDTDEIFQIIERVGFYYLRRLHETITPEEASATLSHYQLLLDFASRTVPRVARGDHPTVPKEAMADSSGYIRSLIAKYRHRSDLQLLETVGENIIPEIRRNGSMIEHMLKDGVLDQFYEEGFEFANIWIGRVVAQIAHRHPRMRVFEIGAGTGGSTRTILPMLGDAFASYTFTDLSAGFFERANDRFIKYSDRMIYSTYNMEISPSEQGFEEGSYDLVLASNVLHATGKIEDTMANARRLLRPGGYLVMIEIMGNDYLGIGATMGGLPGWWAGAAVDPARRDGPCLTLDQWDTLVRRHGFNGVETHTPLDRKLQWYAVLVCRAVDDRVLSLRDPLQAPVPVSNTSDLVIVGGRTLAVAELVKQASALLKFRYPTVTHMESLEELNPNTLAPGSTVLSLVELDQQFLETRTEAKLEALKTLWRNGRSIMWVTRGARHESPHSASMVGLARVARYEYPHINLQIVDFDVLPSANAVAESLLRLELGKRFEDEGAQLLWTVEPELHYVNDQLHIPRLYPYIEANQRYNTCRRTVSAEVNPHKATVVLEPTANGTALKPCAVSPLRIPLELPGSGKKQITIQLQQSLLQSIKIHNVGFFNLCAGTEVDSGEGVLAFIDAPVESTIHIPMEWSIKVPEANNMASAMVQVAAYILAQSIIAATPRFGTLVVHEGDPVLTKAIDKEAAKEGVQVAFTTASKAVKKDHAVLFIHNKLPTRLVRKLLPQDVSLFVNLAPASPVTELLASCLPRHTATATVTDFVRVESSECSNSDIGQAGQVLKSAWSAVTKLNRRGGKTSGSTPNIVTLSGISSQKPIQGPLSVVDWNTEAVDISLRPIDHGNIFRANGTYFLVGLSGELGQSLCSWMVAHGARHVVLSSRRPKVDPRYIEEMASQGANVRAMAADVTRRDSLRACYDIIHAEMPPIIGVANGAMILEDVMFDDLQFDSQERTMPPKVEGSMYLDELFYDTPLDFFILFTSLAHIGGNTGQSTYVMANLFMVALAAQRRDIRGVVGSDMAIGSVTGMGFFERSSLDPDHFSRMGYRNMSEQDFHQQFAEAILAGRPGTKGISEVAVGLQPYHDTPNIQAQLRTDPRFRHYLLQDRDSSAQGLAGGSNGGAKPRVQLAKVKSRAEAFTVVYDAFIDRLKRILLMSSTETIDPMVSLVELGADSIMAVDVRAWFLKELDVDIPVLKILGPGENLSVLVEEAVDKLPVDIVDVSKLAEGEAAAMQQPPTAKPKFEQPIVLETTSAASSSITETDSSPASATPLETPMGVDTETEFFGEKSQQLAKKLQENQEETGQSWRQAVLQSSTEHTEQMTFGQNRFWFLTHYVDDPTTFNIAYLGKLTGRIRVNDLAKAVESATQRHESLRTRFFWSNDDTKTPMQGVLSKTLVRLETATIESVAEAAQELDDMRNYVWDLGDWVPLRMRLLSLSETEHFLIIGSHHISMDGHSFSVLMLDIQLAYNNPGQRLTALPDASQARAFGQQQRIAFQTGKLRSAVEHHRKMLPSADLTRPIELFSFARTQVRPPLDRYDTHVAKIQLPLEITAKLKQLARGHRATAFHAYLAALQALLFQLLPAATTDKVVIGLADANRLDSKFMGSIGNFLNVLPVRFDRTATQTFGEAMALARDRAYTGLKHSALPFDLLLDELEVPRSNAWAPVFQVFMDYRLVVKDHANKNWIGCKIGDENWHTSRSGYDVALEIMEGQDGAMVAMHVQKALYNSLGAELLVNSYVNVLKQVVTRGDHVPVQELQKWDTETVRKGLIVGNGPSMTLKWPATVAHRIDQVIAAYPDSVALKDGYGKIMTYREMDQRVNSISHALRGLLPSSGNQPIVGVFQMPSANWMCSLLAIHRIGAIYLPLDLRNGTPRLRSTVHAARPAALLVDADTMERVKEICDDAEIMTINVSDSSLSHNPTKVETVATASDSAYIIFTSGSTGEPKGIVVKHAGLRTNLEGYHVEWAIDTVSNVVLQQTALSFDASLVQIFAALTTGGCLFVVPADARGDPAEVTRLMVEHGVTMTQATPSEYDMWFRFAPETLHRCKTWKAAWFGGERAGPSVLDGFRRSCRAIPNLRVFTSYGPTESTISAMKGEADVRNPDLRVPVPGRLLPNYAAYIVDDAMQLVPTGVPGEIVLGGAGVGNNEYLNRPDLTAKQFPKDKFASRQEDGWGRMFRTGDYGRLDARGYLTVEGRIAGDTQVKLRGFRIELAEIERVMVKESGGSISDAVVTLRGEGEQDGFLVAHVVFEGHGGGHKETAETVDQLRARLPLCLPQYMCPAVIVPLDRLPLTSHHKVDRVVLQALPLPMLGSEAAERSQNLTATEMKLAKLWDDLLPPRTSISALGPRSDFFRSGGNSLLLVKLQAAIKSEFSNAPRLSKLMNAPELGSMAALIDDGAPKVNWDKEIELEESDKLRWQAKVSRATGGLCVLITGATGSLGRSITRRLVKESSVSRVICLVRPAEGRDMSNVFPGIDKKVQIISADLPSLPADLELYDVDVVLHCAADRNFWDGYHAVKPVNVDGTKALARLCLRIGARLHVLSSGSVSEYETETNSSGGAHTTLPRPNPDEGYLSSKWAAERYLSRVARETGLHVIAHRPTRTLEDAVQVEEMANTESEMAHQMFSLSQELGVRPEFTNLGGTIDIAPLADVIASVTTAVTTEPPTQTGIHIMNHYGTSRMRTDALATVVKDLFEKDENDNVQKLPVVSALHWVGLAKQAGLFEWFFTSQNLVVEDEKGHMILSRR</sequence>
<dbReference type="InterPro" id="IPR013217">
    <property type="entry name" value="Methyltransf_12"/>
</dbReference>
<name>A0A179FIR9_METCM</name>
<dbReference type="InterPro" id="IPR023213">
    <property type="entry name" value="CAT-like_dom_sf"/>
</dbReference>
<evidence type="ECO:0000256" key="1">
    <source>
        <dbReference type="ARBA" id="ARBA00022450"/>
    </source>
</evidence>
<dbReference type="InterPro" id="IPR029063">
    <property type="entry name" value="SAM-dependent_MTases_sf"/>
</dbReference>
<dbReference type="Gene3D" id="3.30.300.30">
    <property type="match status" value="1"/>
</dbReference>
<dbReference type="CDD" id="cd00833">
    <property type="entry name" value="PKS"/>
    <property type="match status" value="1"/>
</dbReference>
<dbReference type="InterPro" id="IPR018201">
    <property type="entry name" value="Ketoacyl_synth_AS"/>
</dbReference>
<dbReference type="Gene3D" id="3.30.559.30">
    <property type="entry name" value="Nonribosomal peptide synthetase, condensation domain"/>
    <property type="match status" value="1"/>
</dbReference>
<dbReference type="STRING" id="1380566.A0A179FIR9"/>
<dbReference type="Gene3D" id="3.40.50.150">
    <property type="entry name" value="Vaccinia Virus protein VP39"/>
    <property type="match status" value="1"/>
</dbReference>
<dbReference type="PROSITE" id="PS52019">
    <property type="entry name" value="PKS_MFAS_DH"/>
    <property type="match status" value="1"/>
</dbReference>
<dbReference type="PROSITE" id="PS00012">
    <property type="entry name" value="PHOSPHOPANTETHEINE"/>
    <property type="match status" value="1"/>
</dbReference>
<dbReference type="InterPro" id="IPR016036">
    <property type="entry name" value="Malonyl_transacylase_ACP-bd"/>
</dbReference>
<dbReference type="Pfam" id="PF21089">
    <property type="entry name" value="PKS_DH_N"/>
    <property type="match status" value="1"/>
</dbReference>
<dbReference type="GO" id="GO:0032259">
    <property type="term" value="P:methylation"/>
    <property type="evidence" value="ECO:0007669"/>
    <property type="project" value="UniProtKB-KW"/>
</dbReference>
<comment type="similarity">
    <text evidence="10">Belongs to the NRP synthetase family.</text>
</comment>
<dbReference type="SMART" id="SM00825">
    <property type="entry name" value="PKS_KS"/>
    <property type="match status" value="1"/>
</dbReference>
<dbReference type="Gene3D" id="3.40.50.12780">
    <property type="entry name" value="N-terminal domain of ligase-like"/>
    <property type="match status" value="1"/>
</dbReference>
<dbReference type="Gene3D" id="3.40.47.10">
    <property type="match status" value="1"/>
</dbReference>
<dbReference type="KEGG" id="pchm:VFPPC_10857"/>
<keyword evidence="17" id="KW-1185">Reference proteome</keyword>
<evidence type="ECO:0000256" key="4">
    <source>
        <dbReference type="ARBA" id="ARBA00022603"/>
    </source>
</evidence>
<dbReference type="SUPFAM" id="SSF53901">
    <property type="entry name" value="Thiolase-like"/>
    <property type="match status" value="1"/>
</dbReference>
<dbReference type="Gene3D" id="3.30.70.3290">
    <property type="match status" value="1"/>
</dbReference>
<dbReference type="Gene3D" id="3.10.129.110">
    <property type="entry name" value="Polyketide synthase dehydratase"/>
    <property type="match status" value="1"/>
</dbReference>
<evidence type="ECO:0000259" key="13">
    <source>
        <dbReference type="PROSITE" id="PS50075"/>
    </source>
</evidence>
<evidence type="ECO:0000259" key="15">
    <source>
        <dbReference type="PROSITE" id="PS52019"/>
    </source>
</evidence>
<feature type="region of interest" description="N-terminal hotdog fold" evidence="11">
    <location>
        <begin position="945"/>
        <end position="1081"/>
    </location>
</feature>
<evidence type="ECO:0000256" key="10">
    <source>
        <dbReference type="ARBA" id="ARBA00029454"/>
    </source>
</evidence>
<dbReference type="SUPFAM" id="SSF47336">
    <property type="entry name" value="ACP-like"/>
    <property type="match status" value="2"/>
</dbReference>
<dbReference type="PROSITE" id="PS50075">
    <property type="entry name" value="CARRIER"/>
    <property type="match status" value="2"/>
</dbReference>
<dbReference type="InterPro" id="IPR009081">
    <property type="entry name" value="PP-bd_ACP"/>
</dbReference>
<keyword evidence="6" id="KW-0677">Repeat</keyword>
<dbReference type="GeneID" id="28853154"/>
<dbReference type="InterPro" id="IPR014043">
    <property type="entry name" value="Acyl_transferase_dom"/>
</dbReference>
<feature type="domain" description="Ketosynthase family 3 (KS3)" evidence="14">
    <location>
        <begin position="7"/>
        <end position="448"/>
    </location>
</feature>
<dbReference type="GO" id="GO:0008168">
    <property type="term" value="F:methyltransferase activity"/>
    <property type="evidence" value="ECO:0007669"/>
    <property type="project" value="UniProtKB-KW"/>
</dbReference>
<organism evidence="16 17">
    <name type="scientific">Pochonia chlamydosporia 170</name>
    <dbReference type="NCBI Taxonomy" id="1380566"/>
    <lineage>
        <taxon>Eukaryota</taxon>
        <taxon>Fungi</taxon>
        <taxon>Dikarya</taxon>
        <taxon>Ascomycota</taxon>
        <taxon>Pezizomycotina</taxon>
        <taxon>Sordariomycetes</taxon>
        <taxon>Hypocreomycetidae</taxon>
        <taxon>Hypocreales</taxon>
        <taxon>Clavicipitaceae</taxon>
        <taxon>Pochonia</taxon>
    </lineage>
</organism>
<dbReference type="CDD" id="cd02440">
    <property type="entry name" value="AdoMet_MTases"/>
    <property type="match status" value="1"/>
</dbReference>
<dbReference type="SMR" id="A0A179FIR9"/>
<dbReference type="InterPro" id="IPR020806">
    <property type="entry name" value="PKS_PP-bd"/>
</dbReference>
<dbReference type="Pfam" id="PF00698">
    <property type="entry name" value="Acyl_transf_1"/>
    <property type="match status" value="1"/>
</dbReference>
<feature type="domain" description="Carrier" evidence="13">
    <location>
        <begin position="3590"/>
        <end position="3669"/>
    </location>
</feature>
<evidence type="ECO:0000313" key="16">
    <source>
        <dbReference type="EMBL" id="OAQ65535.1"/>
    </source>
</evidence>
<dbReference type="Pfam" id="PF08242">
    <property type="entry name" value="Methyltransf_12"/>
    <property type="match status" value="1"/>
</dbReference>